<organism evidence="4 5">
    <name type="scientific">Prymnesium parvum</name>
    <name type="common">Toxic golden alga</name>
    <dbReference type="NCBI Taxonomy" id="97485"/>
    <lineage>
        <taxon>Eukaryota</taxon>
        <taxon>Haptista</taxon>
        <taxon>Haptophyta</taxon>
        <taxon>Prymnesiophyceae</taxon>
        <taxon>Prymnesiales</taxon>
        <taxon>Prymnesiaceae</taxon>
        <taxon>Prymnesium</taxon>
    </lineage>
</organism>
<evidence type="ECO:0000259" key="3">
    <source>
        <dbReference type="Pfam" id="PF02826"/>
    </source>
</evidence>
<dbReference type="EMBL" id="JBGBPQ010000010">
    <property type="protein sequence ID" value="KAL1518829.1"/>
    <property type="molecule type" value="Genomic_DNA"/>
</dbReference>
<dbReference type="GO" id="GO:0051287">
    <property type="term" value="F:NAD binding"/>
    <property type="evidence" value="ECO:0007669"/>
    <property type="project" value="InterPro"/>
</dbReference>
<keyword evidence="1" id="KW-0560">Oxidoreductase</keyword>
<keyword evidence="5" id="KW-1185">Reference proteome</keyword>
<dbReference type="PANTHER" id="PTHR43333">
    <property type="entry name" value="2-HACID_DH_C DOMAIN-CONTAINING PROTEIN"/>
    <property type="match status" value="1"/>
</dbReference>
<reference evidence="4 5" key="1">
    <citation type="journal article" date="2024" name="Science">
        <title>Giant polyketide synthase enzymes in the biosynthesis of giant marine polyether toxins.</title>
        <authorList>
            <person name="Fallon T.R."/>
            <person name="Shende V.V."/>
            <person name="Wierzbicki I.H."/>
            <person name="Pendleton A.L."/>
            <person name="Watervoot N.F."/>
            <person name="Auber R.P."/>
            <person name="Gonzalez D.J."/>
            <person name="Wisecaver J.H."/>
            <person name="Moore B.S."/>
        </authorList>
    </citation>
    <scope>NUCLEOTIDE SEQUENCE [LARGE SCALE GENOMIC DNA]</scope>
    <source>
        <strain evidence="4 5">12B1</strain>
    </source>
</reference>
<gene>
    <name evidence="4" type="ORF">AB1Y20_003106</name>
</gene>
<dbReference type="Pfam" id="PF02826">
    <property type="entry name" value="2-Hacid_dh_C"/>
    <property type="match status" value="1"/>
</dbReference>
<proteinExistence type="predicted"/>
<comment type="caution">
    <text evidence="4">The sequence shown here is derived from an EMBL/GenBank/DDBJ whole genome shotgun (WGS) entry which is preliminary data.</text>
</comment>
<dbReference type="InterPro" id="IPR006140">
    <property type="entry name" value="D-isomer_DH_NAD-bd"/>
</dbReference>
<dbReference type="PANTHER" id="PTHR43333:SF1">
    <property type="entry name" value="D-ISOMER SPECIFIC 2-HYDROXYACID DEHYDROGENASE NAD-BINDING DOMAIN-CONTAINING PROTEIN"/>
    <property type="match status" value="1"/>
</dbReference>
<dbReference type="AlphaFoldDB" id="A0AB34JDP9"/>
<evidence type="ECO:0000313" key="4">
    <source>
        <dbReference type="EMBL" id="KAL1518829.1"/>
    </source>
</evidence>
<name>A0AB34JDP9_PRYPA</name>
<dbReference type="GO" id="GO:0016491">
    <property type="term" value="F:oxidoreductase activity"/>
    <property type="evidence" value="ECO:0007669"/>
    <property type="project" value="UniProtKB-KW"/>
</dbReference>
<keyword evidence="2" id="KW-0520">NAD</keyword>
<evidence type="ECO:0000256" key="1">
    <source>
        <dbReference type="ARBA" id="ARBA00023002"/>
    </source>
</evidence>
<dbReference type="SUPFAM" id="SSF51735">
    <property type="entry name" value="NAD(P)-binding Rossmann-fold domains"/>
    <property type="match status" value="1"/>
</dbReference>
<accession>A0AB34JDP9</accession>
<evidence type="ECO:0000256" key="2">
    <source>
        <dbReference type="ARBA" id="ARBA00023027"/>
    </source>
</evidence>
<evidence type="ECO:0000313" key="5">
    <source>
        <dbReference type="Proteomes" id="UP001515480"/>
    </source>
</evidence>
<feature type="domain" description="D-isomer specific 2-hydroxyacid dehydrogenase NAD-binding" evidence="3">
    <location>
        <begin position="93"/>
        <end position="269"/>
    </location>
</feature>
<dbReference type="Gene3D" id="3.40.50.720">
    <property type="entry name" value="NAD(P)-binding Rossmann-like Domain"/>
    <property type="match status" value="2"/>
</dbReference>
<protein>
    <recommendedName>
        <fullName evidence="3">D-isomer specific 2-hydroxyacid dehydrogenase NAD-binding domain-containing protein</fullName>
    </recommendedName>
</protein>
<sequence length="306" mass="33125">MRARGLDVAAFDWLDSAAALESDGARAVLARAHVIVGEPSVCAPLLEHCRSLVWLQSTFAGCNQLLQQPRRDFVATRLAGQFGPDMAEYTALHVLGCERRLRSLWESQQRCEWAAGGGYRRLSALTLGVLGLGDIGSCVARTMRRAFQMEVIGCRRREGGGGEAEVARTYSTRELPAFLARCDYIVSVLPSTAATAGLLAGDALAPCAARRPVLLNVGRGDLIPEESILRALEQGWISHYVGDVFASEPLPQSSLLWKHPQVTITPHIAAVTQSSDVAEAFASNMRRFEQGGVAALHHVVDWSSGY</sequence>
<dbReference type="Proteomes" id="UP001515480">
    <property type="component" value="Unassembled WGS sequence"/>
</dbReference>
<dbReference type="InterPro" id="IPR036291">
    <property type="entry name" value="NAD(P)-bd_dom_sf"/>
</dbReference>